<protein>
    <submittedName>
        <fullName evidence="1">Uncharacterized protein</fullName>
    </submittedName>
</protein>
<gene>
    <name evidence="1" type="ORF">ABVK25_003683</name>
</gene>
<evidence type="ECO:0000313" key="1">
    <source>
        <dbReference type="EMBL" id="KAL2056041.1"/>
    </source>
</evidence>
<comment type="caution">
    <text evidence="1">The sequence shown here is derived from an EMBL/GenBank/DDBJ whole genome shotgun (WGS) entry which is preliminary data.</text>
</comment>
<name>A0ABR4BGS2_9LECA</name>
<evidence type="ECO:0000313" key="2">
    <source>
        <dbReference type="Proteomes" id="UP001590951"/>
    </source>
</evidence>
<dbReference type="EMBL" id="JBHFEH010000009">
    <property type="protein sequence ID" value="KAL2056041.1"/>
    <property type="molecule type" value="Genomic_DNA"/>
</dbReference>
<organism evidence="1 2">
    <name type="scientific">Lepraria finkii</name>
    <dbReference type="NCBI Taxonomy" id="1340010"/>
    <lineage>
        <taxon>Eukaryota</taxon>
        <taxon>Fungi</taxon>
        <taxon>Dikarya</taxon>
        <taxon>Ascomycota</taxon>
        <taxon>Pezizomycotina</taxon>
        <taxon>Lecanoromycetes</taxon>
        <taxon>OSLEUM clade</taxon>
        <taxon>Lecanoromycetidae</taxon>
        <taxon>Lecanorales</taxon>
        <taxon>Lecanorineae</taxon>
        <taxon>Stereocaulaceae</taxon>
        <taxon>Lepraria</taxon>
    </lineage>
</organism>
<reference evidence="1 2" key="1">
    <citation type="submission" date="2024-09" db="EMBL/GenBank/DDBJ databases">
        <title>Rethinking Asexuality: The Enigmatic Case of Functional Sexual Genes in Lepraria (Stereocaulaceae).</title>
        <authorList>
            <person name="Doellman M."/>
            <person name="Sun Y."/>
            <person name="Barcenas-Pena A."/>
            <person name="Lumbsch H.T."/>
            <person name="Grewe F."/>
        </authorList>
    </citation>
    <scope>NUCLEOTIDE SEQUENCE [LARGE SCALE GENOMIC DNA]</scope>
    <source>
        <strain evidence="1 2">Grewe 0041</strain>
    </source>
</reference>
<keyword evidence="2" id="KW-1185">Reference proteome</keyword>
<accession>A0ABR4BGS2</accession>
<proteinExistence type="predicted"/>
<dbReference type="Proteomes" id="UP001590951">
    <property type="component" value="Unassembled WGS sequence"/>
</dbReference>
<sequence length="104" mass="11279">MNLSIETVILFRQKSLHLSPTTSPTKNHRPLLIRGTYTNLLSTGKASVEAAATRSPYASATVVPGYTTVMTGAGVAMRWGIGLAWMVARVARIVEATSVRYMVR</sequence>